<gene>
    <name evidence="2" type="ORF">AORI_6358</name>
</gene>
<feature type="region of interest" description="Disordered" evidence="1">
    <location>
        <begin position="1"/>
        <end position="62"/>
    </location>
</feature>
<evidence type="ECO:0000313" key="2">
    <source>
        <dbReference type="EMBL" id="AGM08941.1"/>
    </source>
</evidence>
<dbReference type="AlphaFoldDB" id="R4T9J2"/>
<reference evidence="2 3" key="1">
    <citation type="journal article" date="2013" name="BMC Genomics">
        <title>ContigScape: a Cytoscape plugin facilitating microbial genome gap closing.</title>
        <authorList>
            <person name="Tang B."/>
            <person name="Wang Q."/>
            <person name="Yang M."/>
            <person name="Xie F."/>
            <person name="Zhu Y."/>
            <person name="Zhuo Y."/>
            <person name="Wang S."/>
            <person name="Gao H."/>
            <person name="Ding X."/>
            <person name="Zhang L."/>
            <person name="Zhao G."/>
            <person name="Zheng H."/>
        </authorList>
    </citation>
    <scope>NUCLEOTIDE SEQUENCE [LARGE SCALE GENOMIC DNA]</scope>
    <source>
        <strain evidence="2 3">HCCB10007</strain>
    </source>
</reference>
<sequence>MGSPAKSGSPKLLIGNQVHNCTRRGARTHPEALSTGLDRPANQADHRTWRSLRPAGSADIRR</sequence>
<dbReference type="EMBL" id="CP003410">
    <property type="protein sequence ID" value="AGM08941.1"/>
    <property type="molecule type" value="Genomic_DNA"/>
</dbReference>
<proteinExistence type="predicted"/>
<dbReference type="KEGG" id="aoi:AORI_6358"/>
<organism evidence="2 3">
    <name type="scientific">Amycolatopsis keratiniphila</name>
    <dbReference type="NCBI Taxonomy" id="129921"/>
    <lineage>
        <taxon>Bacteria</taxon>
        <taxon>Bacillati</taxon>
        <taxon>Actinomycetota</taxon>
        <taxon>Actinomycetes</taxon>
        <taxon>Pseudonocardiales</taxon>
        <taxon>Pseudonocardiaceae</taxon>
        <taxon>Amycolatopsis</taxon>
        <taxon>Amycolatopsis japonica group</taxon>
    </lineage>
</organism>
<accession>R4T9J2</accession>
<dbReference type="Proteomes" id="UP000013968">
    <property type="component" value="Chromosome"/>
</dbReference>
<dbReference type="HOGENOM" id="CLU_2893993_0_0_11"/>
<protein>
    <submittedName>
        <fullName evidence="2">Uncharacterized protein</fullName>
    </submittedName>
</protein>
<name>R4T9J2_9PSEU</name>
<dbReference type="PATRIC" id="fig|1156913.3.peg.6485"/>
<evidence type="ECO:0000256" key="1">
    <source>
        <dbReference type="SAM" id="MobiDB-lite"/>
    </source>
</evidence>
<evidence type="ECO:0000313" key="3">
    <source>
        <dbReference type="Proteomes" id="UP000013968"/>
    </source>
</evidence>
<keyword evidence="3" id="KW-1185">Reference proteome</keyword>